<dbReference type="Pfam" id="PF02607">
    <property type="entry name" value="B12-binding_2"/>
    <property type="match status" value="1"/>
</dbReference>
<evidence type="ECO:0000256" key="1">
    <source>
        <dbReference type="ARBA" id="ARBA00023125"/>
    </source>
</evidence>
<dbReference type="InterPro" id="IPR047057">
    <property type="entry name" value="MerR_fam"/>
</dbReference>
<dbReference type="SUPFAM" id="SSF52242">
    <property type="entry name" value="Cobalamin (vitamin B12)-binding domain"/>
    <property type="match status" value="1"/>
</dbReference>
<feature type="domain" description="HTH merR-type" evidence="2">
    <location>
        <begin position="49"/>
        <end position="118"/>
    </location>
</feature>
<dbReference type="SMART" id="SM00422">
    <property type="entry name" value="HTH_MERR"/>
    <property type="match status" value="1"/>
</dbReference>
<dbReference type="InterPro" id="IPR036594">
    <property type="entry name" value="Meth_synthase_dom"/>
</dbReference>
<name>A0A3M2ME55_9ACTN</name>
<gene>
    <name evidence="3" type="ORF">EBO15_03545</name>
</gene>
<evidence type="ECO:0000259" key="2">
    <source>
        <dbReference type="PROSITE" id="PS50937"/>
    </source>
</evidence>
<evidence type="ECO:0000313" key="4">
    <source>
        <dbReference type="Proteomes" id="UP000282674"/>
    </source>
</evidence>
<dbReference type="Proteomes" id="UP000282674">
    <property type="component" value="Unassembled WGS sequence"/>
</dbReference>
<accession>A0A3M2ME55</accession>
<dbReference type="GO" id="GO:0003677">
    <property type="term" value="F:DNA binding"/>
    <property type="evidence" value="ECO:0007669"/>
    <property type="project" value="UniProtKB-KW"/>
</dbReference>
<reference evidence="3 4" key="1">
    <citation type="submission" date="2018-10" db="EMBL/GenBank/DDBJ databases">
        <title>Isolation from soil.</title>
        <authorList>
            <person name="Hu J."/>
        </authorList>
    </citation>
    <scope>NUCLEOTIDE SEQUENCE [LARGE SCALE GENOMIC DNA]</scope>
    <source>
        <strain evidence="3 4">NEAU-Ht49</strain>
    </source>
</reference>
<dbReference type="Gene3D" id="3.40.50.280">
    <property type="entry name" value="Cobalamin-binding domain"/>
    <property type="match status" value="1"/>
</dbReference>
<comment type="caution">
    <text evidence="3">The sequence shown here is derived from an EMBL/GenBank/DDBJ whole genome shotgun (WGS) entry which is preliminary data.</text>
</comment>
<dbReference type="GO" id="GO:0031419">
    <property type="term" value="F:cobalamin binding"/>
    <property type="evidence" value="ECO:0007669"/>
    <property type="project" value="InterPro"/>
</dbReference>
<dbReference type="InterPro" id="IPR009061">
    <property type="entry name" value="DNA-bd_dom_put_sf"/>
</dbReference>
<dbReference type="InterPro" id="IPR003759">
    <property type="entry name" value="Cbl-bd_cap"/>
</dbReference>
<dbReference type="Pfam" id="PF13411">
    <property type="entry name" value="MerR_1"/>
    <property type="match status" value="1"/>
</dbReference>
<dbReference type="EMBL" id="RFFG01000004">
    <property type="protein sequence ID" value="RMI47270.1"/>
    <property type="molecule type" value="Genomic_DNA"/>
</dbReference>
<sequence>MAGPVRICFPGATGVDAGHELQVKGRRGGGIGEGFVGEAERPRVRADAGLGVGAVARRLGVAPSTLRTWDRRYGIGPSGRSPGGHRRYTADDLARLEDMQRSILTGASPAEAARVALGAPLVRPVVARGHGAGGNRVPLSLTSEGAADRARGLARAAMALDATAMTATARAALAQDGVVAAWNGVFVPVLDGIGRKHAASGSHVEVEHLLSAVLVQCLTETTLSDGARPRLAGRPVLLACAPEEQHSLPVYALAAALEEAGIAATVLGARVPSAALTAAIERIGPRAVFVWSQTSDTGDPSWLADLPRTRPPLRTVIGGPGWARGRVPDGVRLVASLPEAVGALGDLNPRP</sequence>
<dbReference type="PANTHER" id="PTHR30204:SF97">
    <property type="entry name" value="MERR FAMILY REGULATORY PROTEIN"/>
    <property type="match status" value="1"/>
</dbReference>
<keyword evidence="4" id="KW-1185">Reference proteome</keyword>
<keyword evidence="1" id="KW-0238">DNA-binding</keyword>
<dbReference type="GO" id="GO:0046872">
    <property type="term" value="F:metal ion binding"/>
    <property type="evidence" value="ECO:0007669"/>
    <property type="project" value="InterPro"/>
</dbReference>
<dbReference type="CDD" id="cd01104">
    <property type="entry name" value="HTH_MlrA-CarA"/>
    <property type="match status" value="1"/>
</dbReference>
<dbReference type="PROSITE" id="PS50937">
    <property type="entry name" value="HTH_MERR_2"/>
    <property type="match status" value="1"/>
</dbReference>
<evidence type="ECO:0000313" key="3">
    <source>
        <dbReference type="EMBL" id="RMI47270.1"/>
    </source>
</evidence>
<proteinExistence type="predicted"/>
<dbReference type="GO" id="GO:0003700">
    <property type="term" value="F:DNA-binding transcription factor activity"/>
    <property type="evidence" value="ECO:0007669"/>
    <property type="project" value="InterPro"/>
</dbReference>
<dbReference type="Gene3D" id="1.10.1240.10">
    <property type="entry name" value="Methionine synthase domain"/>
    <property type="match status" value="1"/>
</dbReference>
<dbReference type="InterPro" id="IPR000551">
    <property type="entry name" value="MerR-type_HTH_dom"/>
</dbReference>
<dbReference type="AlphaFoldDB" id="A0A3M2ME55"/>
<organism evidence="3 4">
    <name type="scientific">Actinomadura harenae</name>
    <dbReference type="NCBI Taxonomy" id="2483351"/>
    <lineage>
        <taxon>Bacteria</taxon>
        <taxon>Bacillati</taxon>
        <taxon>Actinomycetota</taxon>
        <taxon>Actinomycetes</taxon>
        <taxon>Streptosporangiales</taxon>
        <taxon>Thermomonosporaceae</taxon>
        <taxon>Actinomadura</taxon>
    </lineage>
</organism>
<dbReference type="SUPFAM" id="SSF46955">
    <property type="entry name" value="Putative DNA-binding domain"/>
    <property type="match status" value="1"/>
</dbReference>
<dbReference type="Gene3D" id="1.10.1660.10">
    <property type="match status" value="1"/>
</dbReference>
<protein>
    <submittedName>
        <fullName evidence="3">MerR family transcriptional regulator</fullName>
    </submittedName>
</protein>
<dbReference type="InterPro" id="IPR036724">
    <property type="entry name" value="Cobalamin-bd_sf"/>
</dbReference>
<dbReference type="PANTHER" id="PTHR30204">
    <property type="entry name" value="REDOX-CYCLING DRUG-SENSING TRANSCRIPTIONAL ACTIVATOR SOXR"/>
    <property type="match status" value="1"/>
</dbReference>